<dbReference type="InterPro" id="IPR029044">
    <property type="entry name" value="Nucleotide-diphossugar_trans"/>
</dbReference>
<gene>
    <name evidence="1" type="ORF">CKF58_04530</name>
</gene>
<evidence type="ECO:0000313" key="1">
    <source>
        <dbReference type="EMBL" id="RIY37896.1"/>
    </source>
</evidence>
<dbReference type="AlphaFoldDB" id="A0A3A1YKA6"/>
<dbReference type="RefSeq" id="WP_119531419.1">
    <property type="nucleotide sequence ID" value="NZ_JBHSSP010000056.1"/>
</dbReference>
<dbReference type="GO" id="GO:0016757">
    <property type="term" value="F:glycosyltransferase activity"/>
    <property type="evidence" value="ECO:0007669"/>
    <property type="project" value="InterPro"/>
</dbReference>
<evidence type="ECO:0000313" key="2">
    <source>
        <dbReference type="Proteomes" id="UP000265916"/>
    </source>
</evidence>
<sequence>MDKLIYLDIDILINGDLDLLWNINFGNHTIEICFASYLAYEILKSNHLIVVNVCTFKYNR</sequence>
<name>A0A3A1YKA6_9GAMM</name>
<reference evidence="1 2" key="1">
    <citation type="submission" date="2017-08" db="EMBL/GenBank/DDBJ databases">
        <title>Reclassification of Bisgaard taxon 37 and 44.</title>
        <authorList>
            <person name="Christensen H."/>
        </authorList>
    </citation>
    <scope>NUCLEOTIDE SEQUENCE [LARGE SCALE GENOMIC DNA]</scope>
    <source>
        <strain evidence="1 2">111</strain>
    </source>
</reference>
<protein>
    <submittedName>
        <fullName evidence="1">Uncharacterized protein</fullName>
    </submittedName>
</protein>
<dbReference type="Pfam" id="PF01501">
    <property type="entry name" value="Glyco_transf_8"/>
    <property type="match status" value="1"/>
</dbReference>
<dbReference type="Gene3D" id="3.90.550.10">
    <property type="entry name" value="Spore Coat Polysaccharide Biosynthesis Protein SpsA, Chain A"/>
    <property type="match status" value="1"/>
</dbReference>
<organism evidence="1 2">
    <name type="scientific">Psittacicella hinzii</name>
    <dbReference type="NCBI Taxonomy" id="2028575"/>
    <lineage>
        <taxon>Bacteria</taxon>
        <taxon>Pseudomonadati</taxon>
        <taxon>Pseudomonadota</taxon>
        <taxon>Gammaproteobacteria</taxon>
        <taxon>Pasteurellales</taxon>
        <taxon>Psittacicellaceae</taxon>
        <taxon>Psittacicella</taxon>
    </lineage>
</organism>
<keyword evidence="2" id="KW-1185">Reference proteome</keyword>
<dbReference type="InterPro" id="IPR002495">
    <property type="entry name" value="Glyco_trans_8"/>
</dbReference>
<dbReference type="Proteomes" id="UP000265916">
    <property type="component" value="Unassembled WGS sequence"/>
</dbReference>
<comment type="caution">
    <text evidence="1">The sequence shown here is derived from an EMBL/GenBank/DDBJ whole genome shotgun (WGS) entry which is preliminary data.</text>
</comment>
<dbReference type="SUPFAM" id="SSF53448">
    <property type="entry name" value="Nucleotide-diphospho-sugar transferases"/>
    <property type="match status" value="1"/>
</dbReference>
<dbReference type="EMBL" id="NRJG01000074">
    <property type="protein sequence ID" value="RIY37896.1"/>
    <property type="molecule type" value="Genomic_DNA"/>
</dbReference>
<proteinExistence type="predicted"/>
<accession>A0A3A1YKA6</accession>